<sequence>MTTPLERRIERKYRETQENKLHGNNRRISKAFGIPPRFEETLMIRTNEGKKLLLSANTPNEILKIKRDVNAQKNHFRNEAFNKIYNSDNFTDSDSYSSVGNSSNRKENYKNKLMIGKPTHDSSSEFESIFKSVSNDLEKLSMQMTDSYNINNTSVINLTSPNFDSESNSKDHIKQHPDVKIESASRFDTSNENFQDSDESISYRKSSDSISLSSGQIRDLQNPKVTKERYFANNRSESTTVINELIHKLTESISKLKKMVVGKDKFASVIREQMQKSNFEIIKLSQKVDLLQKELVTARRSKEKYKDGMKRLLNDIQDGRVDGTTHSYIMEIEALKIQNERNISNINNAEITIIQLQNEKNQLLTEKSELSNKITLLEEKIHKLNLVVNQVTDEKLHLIETKESAHKEIEKLLESIKSCNDENKMSLEELKRGYELNNVLQDHVMLLKAQLEVSNEEKISQEKVIKDLSDEIDTTRQNLKSLEHRESILLSALEDSSYRMTDIDKALEEQKLEYEHLIQKENSKYIDILKNFKKQSEEIETLKQKLNEKITDEKEQIKINEELKRKFGSFESHIRRLLDARDNEIIQLNDYMDGRLRKKDEENNIKIQEICKIQQEREKRLINQMLDQHDGFERKRIEYEHEIDIIRNNFTEKLNKTVKLENEKQLRLAETLVNKEHELMVKENIIKEIDKKNTLIEQQLSDVKACLDDLSREKNETVNKLLSLEQWGTLIQTMNQMNPELKDSLNTRLNELRSKVAQLEKQEDIINDALTNQSSAQNGRTELSMHDKSLN</sequence>
<gene>
    <name evidence="3" type="ORF">OJ253_251</name>
</gene>
<dbReference type="OrthoDB" id="343642at2759"/>
<dbReference type="EMBL" id="JAPCXC010000004">
    <property type="protein sequence ID" value="KAJ1612975.1"/>
    <property type="molecule type" value="Genomic_DNA"/>
</dbReference>
<evidence type="ECO:0000313" key="3">
    <source>
        <dbReference type="EMBL" id="KAJ1612975.1"/>
    </source>
</evidence>
<feature type="coiled-coil region" evidence="1">
    <location>
        <begin position="465"/>
        <end position="563"/>
    </location>
</feature>
<accession>A0A9D5DL29</accession>
<feature type="coiled-coil region" evidence="1">
    <location>
        <begin position="339"/>
        <end position="422"/>
    </location>
</feature>
<proteinExistence type="predicted"/>
<name>A0A9D5DL29_9CRYT</name>
<dbReference type="AlphaFoldDB" id="A0A9D5DL29"/>
<organism evidence="3">
    <name type="scientific">Cryptosporidium canis</name>
    <dbReference type="NCBI Taxonomy" id="195482"/>
    <lineage>
        <taxon>Eukaryota</taxon>
        <taxon>Sar</taxon>
        <taxon>Alveolata</taxon>
        <taxon>Apicomplexa</taxon>
        <taxon>Conoidasida</taxon>
        <taxon>Coccidia</taxon>
        <taxon>Eucoccidiorida</taxon>
        <taxon>Eimeriorina</taxon>
        <taxon>Cryptosporidiidae</taxon>
        <taxon>Cryptosporidium</taxon>
    </lineage>
</organism>
<keyword evidence="1" id="KW-0175">Coiled coil</keyword>
<reference evidence="3" key="1">
    <citation type="submission" date="2022-10" db="EMBL/GenBank/DDBJ databases">
        <title>Adaptive evolution leads to modifications in subtelomeric GC content in a zoonotic Cryptosporidium species.</title>
        <authorList>
            <person name="Li J."/>
            <person name="Feng Y."/>
            <person name="Xiao L."/>
        </authorList>
    </citation>
    <scope>NUCLEOTIDE SEQUENCE</scope>
    <source>
        <strain evidence="3">33844</strain>
    </source>
</reference>
<dbReference type="Proteomes" id="UP001067231">
    <property type="component" value="Unassembled WGS sequence"/>
</dbReference>
<evidence type="ECO:0000256" key="1">
    <source>
        <dbReference type="SAM" id="Coils"/>
    </source>
</evidence>
<protein>
    <submittedName>
        <fullName evidence="3">Coiled coil protein</fullName>
    </submittedName>
</protein>
<comment type="caution">
    <text evidence="3">The sequence shown here is derived from an EMBL/GenBank/DDBJ whole genome shotgun (WGS) entry which is preliminary data.</text>
</comment>
<feature type="compositionally biased region" description="Polar residues" evidence="2">
    <location>
        <begin position="769"/>
        <end position="781"/>
    </location>
</feature>
<evidence type="ECO:0000256" key="2">
    <source>
        <dbReference type="SAM" id="MobiDB-lite"/>
    </source>
</evidence>
<feature type="region of interest" description="Disordered" evidence="2">
    <location>
        <begin position="768"/>
        <end position="791"/>
    </location>
</feature>